<protein>
    <submittedName>
        <fullName evidence="2">Uncharacterized protein</fullName>
    </submittedName>
</protein>
<dbReference type="EMBL" id="CAADFZ010000045">
    <property type="protein sequence ID" value="VFK64344.1"/>
    <property type="molecule type" value="Genomic_DNA"/>
</dbReference>
<gene>
    <name evidence="1" type="ORF">BECKUNK1418G_GA0071005_10453</name>
    <name evidence="2" type="ORF">BECKUNK1418H_GA0071006_12063</name>
</gene>
<organism evidence="2">
    <name type="scientific">Candidatus Kentrum sp. UNK</name>
    <dbReference type="NCBI Taxonomy" id="2126344"/>
    <lineage>
        <taxon>Bacteria</taxon>
        <taxon>Pseudomonadati</taxon>
        <taxon>Pseudomonadota</taxon>
        <taxon>Gammaproteobacteria</taxon>
        <taxon>Candidatus Kentrum</taxon>
    </lineage>
</organism>
<evidence type="ECO:0000313" key="1">
    <source>
        <dbReference type="EMBL" id="VFK64344.1"/>
    </source>
</evidence>
<name>A0A451B5B6_9GAMM</name>
<dbReference type="EMBL" id="CAADGD010000206">
    <property type="protein sequence ID" value="VFK73466.1"/>
    <property type="molecule type" value="Genomic_DNA"/>
</dbReference>
<accession>A0A451B5B6</accession>
<reference evidence="2" key="1">
    <citation type="submission" date="2019-02" db="EMBL/GenBank/DDBJ databases">
        <authorList>
            <person name="Gruber-Vodicka R. H."/>
            <person name="Seah K. B. B."/>
        </authorList>
    </citation>
    <scope>NUCLEOTIDE SEQUENCE</scope>
    <source>
        <strain evidence="2">BECK_BY19</strain>
        <strain evidence="1">BECK_BY8</strain>
    </source>
</reference>
<proteinExistence type="predicted"/>
<evidence type="ECO:0000313" key="2">
    <source>
        <dbReference type="EMBL" id="VFK73466.1"/>
    </source>
</evidence>
<dbReference type="AlphaFoldDB" id="A0A451B5B6"/>
<sequence>MLWGILLSTKRIIANNLGYFCKSSMDRILILFLTQHYQLRLQNFEQLDPERCTTDELIKVAAEASSLRKFIIDAYEEGYTQSTNQIVSQTDALERLQRILSMVSQRLGPPSEQERFYLCPEPVLIDTVEKKSFEGGKTFELLAYLDRIDNQSESVMEIGYCFENANRKERWQNKTQIVMAEMVEFLIWIVQRLKQQPEVVPIPLLRDTLVVQLGLKLLRCYGIPVREPKPILLSRKFLATFQGGEKIYDALNSDIFYGALYEQKACDLMALRHQFIVRARSHPEIPSSFIQANRDYLATLALDGFPFVIETGMHGTFPLWLLTLTDNIGDMVLYTTVPWMYSIYRDVVFRKNYNYLRDIETIVAHDHLFQFDTMSNGKVFVKETPQMNIRSLALYELYVFKELLKQKIYELNWMR</sequence>